<dbReference type="InterPro" id="IPR036412">
    <property type="entry name" value="HAD-like_sf"/>
</dbReference>
<dbReference type="NCBIfam" id="TIGR00099">
    <property type="entry name" value="Cof-subfamily"/>
    <property type="match status" value="1"/>
</dbReference>
<dbReference type="SFLD" id="SFLDG01144">
    <property type="entry name" value="C2.B.4:_PGP_Like"/>
    <property type="match status" value="1"/>
</dbReference>
<dbReference type="NCBIfam" id="TIGR01484">
    <property type="entry name" value="HAD-SF-IIB"/>
    <property type="match status" value="1"/>
</dbReference>
<keyword evidence="2" id="KW-1185">Reference proteome</keyword>
<sequence length="261" mass="29325">MTYKVLFLDIDGTILKPDHTYAQSTRDAILQVQKQGIEVFIATGRPIHEIRELAEELNIDSFIGYNGALALFNEETIVDEPMHEETVKKMVQLALQHNHEVIMYTNGKNYLTNPESSISKHFAEAFQMTKNHPYTYEVAGQILGMTIMNLEPEDSALYQFDPTIRLSQVNVEGVKHAYDIIRTSVNKGEAIKKLLERLNIEKEEAIAFGDGMNDKEMLQAAGASFAMGNAADELEQYAKHQTTSVNEDGIFNGLKKLGLVK</sequence>
<gene>
    <name evidence="1" type="ORF">D8M04_05980</name>
</gene>
<dbReference type="GO" id="GO:0016791">
    <property type="term" value="F:phosphatase activity"/>
    <property type="evidence" value="ECO:0007669"/>
    <property type="project" value="TreeGrafter"/>
</dbReference>
<evidence type="ECO:0000313" key="2">
    <source>
        <dbReference type="Proteomes" id="UP000270219"/>
    </source>
</evidence>
<dbReference type="InterPro" id="IPR000150">
    <property type="entry name" value="Cof"/>
</dbReference>
<accession>A0A498DDL2</accession>
<dbReference type="GO" id="GO:0000287">
    <property type="term" value="F:magnesium ion binding"/>
    <property type="evidence" value="ECO:0007669"/>
    <property type="project" value="TreeGrafter"/>
</dbReference>
<proteinExistence type="predicted"/>
<dbReference type="AlphaFoldDB" id="A0A498DDL2"/>
<dbReference type="PANTHER" id="PTHR10000:SF25">
    <property type="entry name" value="PHOSPHATASE YKRA-RELATED"/>
    <property type="match status" value="1"/>
</dbReference>
<dbReference type="Proteomes" id="UP000270219">
    <property type="component" value="Unassembled WGS sequence"/>
</dbReference>
<dbReference type="InterPro" id="IPR023214">
    <property type="entry name" value="HAD_sf"/>
</dbReference>
<dbReference type="Gene3D" id="3.40.50.1000">
    <property type="entry name" value="HAD superfamily/HAD-like"/>
    <property type="match status" value="1"/>
</dbReference>
<organism evidence="1 2">
    <name type="scientific">Oceanobacillus piezotolerans</name>
    <dbReference type="NCBI Taxonomy" id="2448030"/>
    <lineage>
        <taxon>Bacteria</taxon>
        <taxon>Bacillati</taxon>
        <taxon>Bacillota</taxon>
        <taxon>Bacilli</taxon>
        <taxon>Bacillales</taxon>
        <taxon>Bacillaceae</taxon>
        <taxon>Oceanobacillus</taxon>
    </lineage>
</organism>
<evidence type="ECO:0000313" key="1">
    <source>
        <dbReference type="EMBL" id="RLL46750.1"/>
    </source>
</evidence>
<dbReference type="Pfam" id="PF08282">
    <property type="entry name" value="Hydrolase_3"/>
    <property type="match status" value="1"/>
</dbReference>
<dbReference type="PANTHER" id="PTHR10000">
    <property type="entry name" value="PHOSPHOSERINE PHOSPHATASE"/>
    <property type="match status" value="1"/>
</dbReference>
<dbReference type="Gene3D" id="3.30.1240.10">
    <property type="match status" value="1"/>
</dbReference>
<dbReference type="SFLD" id="SFLDS00003">
    <property type="entry name" value="Haloacid_Dehalogenase"/>
    <property type="match status" value="1"/>
</dbReference>
<dbReference type="InterPro" id="IPR006379">
    <property type="entry name" value="HAD-SF_hydro_IIB"/>
</dbReference>
<dbReference type="EMBL" id="RCHR01000002">
    <property type="protein sequence ID" value="RLL46750.1"/>
    <property type="molecule type" value="Genomic_DNA"/>
</dbReference>
<dbReference type="GO" id="GO:0005829">
    <property type="term" value="C:cytosol"/>
    <property type="evidence" value="ECO:0007669"/>
    <property type="project" value="TreeGrafter"/>
</dbReference>
<dbReference type="SFLD" id="SFLDG01140">
    <property type="entry name" value="C2.B:_Phosphomannomutase_and_P"/>
    <property type="match status" value="1"/>
</dbReference>
<dbReference type="RefSeq" id="WP_121522001.1">
    <property type="nucleotide sequence ID" value="NZ_RCHR01000002.1"/>
</dbReference>
<name>A0A498DDL2_9BACI</name>
<protein>
    <submittedName>
        <fullName evidence="1">HAD family phosphatase</fullName>
    </submittedName>
</protein>
<dbReference type="PROSITE" id="PS01229">
    <property type="entry name" value="COF_2"/>
    <property type="match status" value="1"/>
</dbReference>
<reference evidence="1 2" key="1">
    <citation type="submission" date="2018-10" db="EMBL/GenBank/DDBJ databases">
        <title>Oceanobacillus sp. YLB-02 draft genome.</title>
        <authorList>
            <person name="Yu L."/>
        </authorList>
    </citation>
    <scope>NUCLEOTIDE SEQUENCE [LARGE SCALE GENOMIC DNA]</scope>
    <source>
        <strain evidence="1 2">YLB-02</strain>
    </source>
</reference>
<dbReference type="SUPFAM" id="SSF56784">
    <property type="entry name" value="HAD-like"/>
    <property type="match status" value="1"/>
</dbReference>
<dbReference type="OrthoDB" id="9810101at2"/>
<comment type="caution">
    <text evidence="1">The sequence shown here is derived from an EMBL/GenBank/DDBJ whole genome shotgun (WGS) entry which is preliminary data.</text>
</comment>